<sequence>RRSVLRPDPGQERGHSAHLPGADSLSVFQAGPHTGRQREPGVLALEPARPGGRRAPPGRPAGVGRPCEALRGGGQVHPRRRGGAGVGGVHTARGAGSV</sequence>
<dbReference type="EMBL" id="CAUYUJ010019768">
    <property type="protein sequence ID" value="CAK0893586.1"/>
    <property type="molecule type" value="Genomic_DNA"/>
</dbReference>
<dbReference type="Proteomes" id="UP001189429">
    <property type="component" value="Unassembled WGS sequence"/>
</dbReference>
<comment type="caution">
    <text evidence="2">The sequence shown here is derived from an EMBL/GenBank/DDBJ whole genome shotgun (WGS) entry which is preliminary data.</text>
</comment>
<evidence type="ECO:0000313" key="2">
    <source>
        <dbReference type="EMBL" id="CAK0893586.1"/>
    </source>
</evidence>
<feature type="region of interest" description="Disordered" evidence="1">
    <location>
        <begin position="1"/>
        <end position="98"/>
    </location>
</feature>
<organism evidence="2 3">
    <name type="scientific">Prorocentrum cordatum</name>
    <dbReference type="NCBI Taxonomy" id="2364126"/>
    <lineage>
        <taxon>Eukaryota</taxon>
        <taxon>Sar</taxon>
        <taxon>Alveolata</taxon>
        <taxon>Dinophyceae</taxon>
        <taxon>Prorocentrales</taxon>
        <taxon>Prorocentraceae</taxon>
        <taxon>Prorocentrum</taxon>
    </lineage>
</organism>
<feature type="non-terminal residue" evidence="2">
    <location>
        <position position="98"/>
    </location>
</feature>
<feature type="compositionally biased region" description="Low complexity" evidence="1">
    <location>
        <begin position="89"/>
        <end position="98"/>
    </location>
</feature>
<proteinExistence type="predicted"/>
<keyword evidence="3" id="KW-1185">Reference proteome</keyword>
<evidence type="ECO:0000313" key="3">
    <source>
        <dbReference type="Proteomes" id="UP001189429"/>
    </source>
</evidence>
<feature type="non-terminal residue" evidence="2">
    <location>
        <position position="1"/>
    </location>
</feature>
<reference evidence="2" key="1">
    <citation type="submission" date="2023-10" db="EMBL/GenBank/DDBJ databases">
        <authorList>
            <person name="Chen Y."/>
            <person name="Shah S."/>
            <person name="Dougan E. K."/>
            <person name="Thang M."/>
            <person name="Chan C."/>
        </authorList>
    </citation>
    <scope>NUCLEOTIDE SEQUENCE [LARGE SCALE GENOMIC DNA]</scope>
</reference>
<accession>A0ABN9X4D7</accession>
<gene>
    <name evidence="2" type="ORF">PCOR1329_LOCUS72859</name>
</gene>
<evidence type="ECO:0000256" key="1">
    <source>
        <dbReference type="SAM" id="MobiDB-lite"/>
    </source>
</evidence>
<feature type="compositionally biased region" description="Low complexity" evidence="1">
    <location>
        <begin position="47"/>
        <end position="66"/>
    </location>
</feature>
<protein>
    <submittedName>
        <fullName evidence="2">Uncharacterized protein</fullName>
    </submittedName>
</protein>
<name>A0ABN9X4D7_9DINO</name>